<evidence type="ECO:0000259" key="9">
    <source>
        <dbReference type="PROSITE" id="PS50127"/>
    </source>
</evidence>
<feature type="active site" description="Glycyl thioester intermediate" evidence="6">
    <location>
        <position position="251"/>
    </location>
</feature>
<dbReference type="GO" id="GO:0061631">
    <property type="term" value="F:ubiquitin conjugating enzyme activity"/>
    <property type="evidence" value="ECO:0007669"/>
    <property type="project" value="UniProtKB-EC"/>
</dbReference>
<organism evidence="10 11">
    <name type="scientific">Heterorhabditis bacteriophora</name>
    <name type="common">Entomopathogenic nematode worm</name>
    <dbReference type="NCBI Taxonomy" id="37862"/>
    <lineage>
        <taxon>Eukaryota</taxon>
        <taxon>Metazoa</taxon>
        <taxon>Ecdysozoa</taxon>
        <taxon>Nematoda</taxon>
        <taxon>Chromadorea</taxon>
        <taxon>Rhabditida</taxon>
        <taxon>Rhabditina</taxon>
        <taxon>Rhabditomorpha</taxon>
        <taxon>Strongyloidea</taxon>
        <taxon>Heterorhabditidae</taxon>
        <taxon>Heterorhabditis</taxon>
    </lineage>
</organism>
<accession>A0A1I7XQP4</accession>
<proteinExistence type="inferred from homology"/>
<evidence type="ECO:0000313" key="10">
    <source>
        <dbReference type="Proteomes" id="UP000095283"/>
    </source>
</evidence>
<evidence type="ECO:0000256" key="1">
    <source>
        <dbReference type="ARBA" id="ARBA00012486"/>
    </source>
</evidence>
<dbReference type="InterPro" id="IPR023313">
    <property type="entry name" value="UBQ-conjugating_AS"/>
</dbReference>
<reference evidence="11" key="1">
    <citation type="submission" date="2016-11" db="UniProtKB">
        <authorList>
            <consortium name="WormBaseParasite"/>
        </authorList>
    </citation>
    <scope>IDENTIFICATION</scope>
</reference>
<dbReference type="EC" id="2.3.2.23" evidence="1"/>
<evidence type="ECO:0000256" key="5">
    <source>
        <dbReference type="ARBA" id="ARBA00022840"/>
    </source>
</evidence>
<feature type="region of interest" description="Disordered" evidence="8">
    <location>
        <begin position="116"/>
        <end position="140"/>
    </location>
</feature>
<evidence type="ECO:0000256" key="7">
    <source>
        <dbReference type="RuleBase" id="RU362109"/>
    </source>
</evidence>
<dbReference type="FunFam" id="3.10.110.10:FF:000060">
    <property type="entry name" value="Ubiquitin conjugating enzyme (UbcB)"/>
    <property type="match status" value="1"/>
</dbReference>
<comment type="similarity">
    <text evidence="7">Belongs to the ubiquitin-conjugating enzyme family.</text>
</comment>
<evidence type="ECO:0000313" key="11">
    <source>
        <dbReference type="WBParaSite" id="Hba_20062"/>
    </source>
</evidence>
<dbReference type="PROSITE" id="PS00183">
    <property type="entry name" value="UBC_1"/>
    <property type="match status" value="1"/>
</dbReference>
<dbReference type="Gene3D" id="3.10.110.10">
    <property type="entry name" value="Ubiquitin Conjugating Enzyme"/>
    <property type="match status" value="1"/>
</dbReference>
<keyword evidence="5 7" id="KW-0067">ATP-binding</keyword>
<dbReference type="Proteomes" id="UP000095283">
    <property type="component" value="Unplaced"/>
</dbReference>
<evidence type="ECO:0000256" key="2">
    <source>
        <dbReference type="ARBA" id="ARBA00022679"/>
    </source>
</evidence>
<dbReference type="InterPro" id="IPR000608">
    <property type="entry name" value="UBC"/>
</dbReference>
<evidence type="ECO:0000256" key="6">
    <source>
        <dbReference type="PROSITE-ProRule" id="PRU10133"/>
    </source>
</evidence>
<dbReference type="GO" id="GO:0005524">
    <property type="term" value="F:ATP binding"/>
    <property type="evidence" value="ECO:0007669"/>
    <property type="project" value="UniProtKB-UniRule"/>
</dbReference>
<dbReference type="PANTHER" id="PTHR24068">
    <property type="entry name" value="UBIQUITIN-CONJUGATING ENZYME E2"/>
    <property type="match status" value="1"/>
</dbReference>
<feature type="compositionally biased region" description="Polar residues" evidence="8">
    <location>
        <begin position="8"/>
        <end position="27"/>
    </location>
</feature>
<keyword evidence="4 7" id="KW-0833">Ubl conjugation pathway</keyword>
<dbReference type="SUPFAM" id="SSF54495">
    <property type="entry name" value="UBC-like"/>
    <property type="match status" value="1"/>
</dbReference>
<feature type="compositionally biased region" description="Polar residues" evidence="8">
    <location>
        <begin position="129"/>
        <end position="140"/>
    </location>
</feature>
<keyword evidence="2" id="KW-0808">Transferase</keyword>
<protein>
    <recommendedName>
        <fullName evidence="1">E2 ubiquitin-conjugating enzyme</fullName>
        <ecNumber evidence="1">2.3.2.23</ecNumber>
    </recommendedName>
</protein>
<dbReference type="SMART" id="SM00212">
    <property type="entry name" value="UBCc"/>
    <property type="match status" value="1"/>
</dbReference>
<name>A0A1I7XQP4_HETBA</name>
<dbReference type="InterPro" id="IPR016135">
    <property type="entry name" value="UBQ-conjugating_enzyme/RWD"/>
</dbReference>
<dbReference type="Pfam" id="PF00179">
    <property type="entry name" value="UQ_con"/>
    <property type="match status" value="1"/>
</dbReference>
<dbReference type="WBParaSite" id="Hba_20062">
    <property type="protein sequence ID" value="Hba_20062"/>
    <property type="gene ID" value="Hba_20062"/>
</dbReference>
<evidence type="ECO:0000256" key="8">
    <source>
        <dbReference type="SAM" id="MobiDB-lite"/>
    </source>
</evidence>
<evidence type="ECO:0000256" key="3">
    <source>
        <dbReference type="ARBA" id="ARBA00022741"/>
    </source>
</evidence>
<evidence type="ECO:0000256" key="4">
    <source>
        <dbReference type="ARBA" id="ARBA00022786"/>
    </source>
</evidence>
<feature type="domain" description="UBC core" evidence="9">
    <location>
        <begin position="167"/>
        <end position="313"/>
    </location>
</feature>
<dbReference type="AlphaFoldDB" id="A0A1I7XQP4"/>
<keyword evidence="10" id="KW-1185">Reference proteome</keyword>
<feature type="region of interest" description="Disordered" evidence="8">
    <location>
        <begin position="1"/>
        <end position="54"/>
    </location>
</feature>
<keyword evidence="3 7" id="KW-0547">Nucleotide-binding</keyword>
<sequence>MSGPLPTRSLSSGSLIGARTSSISPLGTNPVGGGPIRRRPVMVRPPSAGTIPTPRFLTMQAPIEVAGRSGPYTLVRSSTDPFQTAAALLRFGEEGARTAQPGQGRRAEQGIITSGRVIPSGRAGPSIAGPTSNSNRNSAIPNAISMPVRRVIRRKESYQSSSDRPSVAAERLLKEAKILQNTAPPGCHAAPKSDDLFEWAAVIEGPADTVYEGGTFFCNIIIPTNYPFNPPRVEFLTRIYHCNINAQGEVCVDLLSDKWNSTMTINTVLMSILSLMFDCNPEDALVVSIGKQYRESREEFEKTARIWTKRYAT</sequence>
<dbReference type="PROSITE" id="PS50127">
    <property type="entry name" value="UBC_2"/>
    <property type="match status" value="1"/>
</dbReference>